<gene>
    <name evidence="1" type="ORF">HELGO_WM19020</name>
</gene>
<evidence type="ECO:0000313" key="1">
    <source>
        <dbReference type="EMBL" id="CAA6823088.1"/>
    </source>
</evidence>
<sequence>MKTYWKTLGEKKGMEYYVEIKKEEKQILFWETSGHWKSERGTSASFKQFLKGECDGWILKDHGRTVLSEIQQVVQDLESKI</sequence>
<protein>
    <submittedName>
        <fullName evidence="1">Uncharacterized protein</fullName>
    </submittedName>
</protein>
<organism evidence="1">
    <name type="scientific">uncultured Aureispira sp</name>
    <dbReference type="NCBI Taxonomy" id="1331704"/>
    <lineage>
        <taxon>Bacteria</taxon>
        <taxon>Pseudomonadati</taxon>
        <taxon>Bacteroidota</taxon>
        <taxon>Saprospiria</taxon>
        <taxon>Saprospirales</taxon>
        <taxon>Saprospiraceae</taxon>
        <taxon>Aureispira</taxon>
        <taxon>environmental samples</taxon>
    </lineage>
</organism>
<proteinExistence type="predicted"/>
<reference evidence="1" key="1">
    <citation type="submission" date="2020-01" db="EMBL/GenBank/DDBJ databases">
        <authorList>
            <person name="Meier V. D."/>
            <person name="Meier V D."/>
        </authorList>
    </citation>
    <scope>NUCLEOTIDE SEQUENCE</scope>
    <source>
        <strain evidence="1">HLG_WM_MAG_10</strain>
    </source>
</reference>
<dbReference type="EMBL" id="CACVAQ010000322">
    <property type="protein sequence ID" value="CAA6823088.1"/>
    <property type="molecule type" value="Genomic_DNA"/>
</dbReference>
<dbReference type="AlphaFoldDB" id="A0A6S6U4G4"/>
<accession>A0A6S6U4G4</accession>
<name>A0A6S6U4G4_9BACT</name>